<protein>
    <submittedName>
        <fullName evidence="5">Thioesterase superfamily protein</fullName>
    </submittedName>
</protein>
<dbReference type="PANTHER" id="PTHR11049">
    <property type="entry name" value="ACYL COENZYME A THIOESTER HYDROLASE"/>
    <property type="match status" value="1"/>
</dbReference>
<comment type="similarity">
    <text evidence="1">Belongs to the acyl coenzyme A hydrolase family.</text>
</comment>
<dbReference type="PANTHER" id="PTHR11049:SF31">
    <property type="entry name" value="HOTDOG ACOT-TYPE DOMAIN-CONTAINING PROTEIN"/>
    <property type="match status" value="1"/>
</dbReference>
<dbReference type="CDD" id="cd03442">
    <property type="entry name" value="BFIT_BACH"/>
    <property type="match status" value="1"/>
</dbReference>
<gene>
    <name evidence="5" type="ORF">CODIS_14670</name>
</gene>
<evidence type="ECO:0000256" key="2">
    <source>
        <dbReference type="ARBA" id="ARBA00022801"/>
    </source>
</evidence>
<evidence type="ECO:0000313" key="6">
    <source>
        <dbReference type="Proteomes" id="UP000094769"/>
    </source>
</evidence>
<dbReference type="InterPro" id="IPR033120">
    <property type="entry name" value="HOTDOG_ACOT"/>
</dbReference>
<feature type="domain" description="HotDog ACOT-type" evidence="4">
    <location>
        <begin position="1"/>
        <end position="110"/>
    </location>
</feature>
<dbReference type="Proteomes" id="UP000094769">
    <property type="component" value="Unassembled WGS sequence"/>
</dbReference>
<name>A0A7Z0VNA5_9GAMM</name>
<accession>A0A7Z0VNA5</accession>
<keyword evidence="2 3" id="KW-0378">Hydrolase</keyword>
<dbReference type="GO" id="GO:0052816">
    <property type="term" value="F:long-chain fatty acyl-CoA hydrolase activity"/>
    <property type="evidence" value="ECO:0007669"/>
    <property type="project" value="TreeGrafter"/>
</dbReference>
<comment type="caution">
    <text evidence="5">The sequence shown here is derived from an EMBL/GenBank/DDBJ whole genome shotgun (WGS) entry which is preliminary data.</text>
</comment>
<dbReference type="EMBL" id="MARB01000006">
    <property type="protein sequence ID" value="ODJ88460.1"/>
    <property type="molecule type" value="Genomic_DNA"/>
</dbReference>
<reference evidence="5 6" key="1">
    <citation type="submission" date="2016-06" db="EMBL/GenBank/DDBJ databases">
        <title>Genome sequence of endosymbiont of Candidatus Endolucinida thiodiazotropha.</title>
        <authorList>
            <person name="Poehlein A."/>
            <person name="Koenig S."/>
            <person name="Heiden S.E."/>
            <person name="Thuermer A."/>
            <person name="Voget S."/>
            <person name="Daniel R."/>
            <person name="Markert S."/>
            <person name="Gros O."/>
            <person name="Schweder T."/>
        </authorList>
    </citation>
    <scope>NUCLEOTIDE SEQUENCE [LARGE SCALE GENOMIC DNA]</scope>
    <source>
        <strain evidence="5 6">COS</strain>
    </source>
</reference>
<dbReference type="InterPro" id="IPR029069">
    <property type="entry name" value="HotDog_dom_sf"/>
</dbReference>
<evidence type="ECO:0000259" key="4">
    <source>
        <dbReference type="PROSITE" id="PS51770"/>
    </source>
</evidence>
<sequence length="116" mass="13416">MENHKLVIPQHLNQYGYLFGGNLLQWVDEYAWIAAVHDYPGRRFVTIGMDRVEFHRSVRKGTILRFDIQQSHKGLTSVQYLAKVFAQDPESGKEESVFTTTITYVCLDDQGKKQPI</sequence>
<dbReference type="Gene3D" id="3.10.129.10">
    <property type="entry name" value="Hotdog Thioesterase"/>
    <property type="match status" value="1"/>
</dbReference>
<dbReference type="InterPro" id="IPR006683">
    <property type="entry name" value="Thioestr_dom"/>
</dbReference>
<dbReference type="AlphaFoldDB" id="A0A7Z0VNA5"/>
<evidence type="ECO:0000256" key="3">
    <source>
        <dbReference type="PROSITE-ProRule" id="PRU01106"/>
    </source>
</evidence>
<dbReference type="RefSeq" id="WP_069122850.1">
    <property type="nucleotide sequence ID" value="NZ_MARB01000006.1"/>
</dbReference>
<evidence type="ECO:0000313" key="5">
    <source>
        <dbReference type="EMBL" id="ODJ88460.1"/>
    </source>
</evidence>
<dbReference type="GO" id="GO:0006637">
    <property type="term" value="P:acyl-CoA metabolic process"/>
    <property type="evidence" value="ECO:0007669"/>
    <property type="project" value="TreeGrafter"/>
</dbReference>
<dbReference type="GO" id="GO:0009062">
    <property type="term" value="P:fatty acid catabolic process"/>
    <property type="evidence" value="ECO:0007669"/>
    <property type="project" value="TreeGrafter"/>
</dbReference>
<organism evidence="5 6">
    <name type="scientific">Candidatus Thiodiazotropha endolucinida</name>
    <dbReference type="NCBI Taxonomy" id="1655433"/>
    <lineage>
        <taxon>Bacteria</taxon>
        <taxon>Pseudomonadati</taxon>
        <taxon>Pseudomonadota</taxon>
        <taxon>Gammaproteobacteria</taxon>
        <taxon>Chromatiales</taxon>
        <taxon>Sedimenticolaceae</taxon>
        <taxon>Candidatus Thiodiazotropha</taxon>
    </lineage>
</organism>
<dbReference type="InterPro" id="IPR040170">
    <property type="entry name" value="Cytosol_ACT"/>
</dbReference>
<evidence type="ECO:0000256" key="1">
    <source>
        <dbReference type="ARBA" id="ARBA00010458"/>
    </source>
</evidence>
<keyword evidence="6" id="KW-1185">Reference proteome</keyword>
<dbReference type="PROSITE" id="PS51770">
    <property type="entry name" value="HOTDOG_ACOT"/>
    <property type="match status" value="1"/>
</dbReference>
<dbReference type="Pfam" id="PF03061">
    <property type="entry name" value="4HBT"/>
    <property type="match status" value="1"/>
</dbReference>
<dbReference type="SUPFAM" id="SSF54637">
    <property type="entry name" value="Thioesterase/thiol ester dehydrase-isomerase"/>
    <property type="match status" value="1"/>
</dbReference>
<dbReference type="GO" id="GO:0005829">
    <property type="term" value="C:cytosol"/>
    <property type="evidence" value="ECO:0007669"/>
    <property type="project" value="TreeGrafter"/>
</dbReference>
<dbReference type="OrthoDB" id="8894489at2"/>
<proteinExistence type="inferred from homology"/>